<accession>A0A1W6ZQB8</accession>
<feature type="region of interest" description="Disordered" evidence="3">
    <location>
        <begin position="87"/>
        <end position="126"/>
    </location>
</feature>
<dbReference type="InterPro" id="IPR025166">
    <property type="entry name" value="Integrase_DNA_bind_dom"/>
</dbReference>
<dbReference type="InterPro" id="IPR050808">
    <property type="entry name" value="Phage_Integrase"/>
</dbReference>
<sequence>MDELGDTKIRNAKPADKEYAIGDGQGLSVAVRPNGTKLWLYRYRFGVKRKNMSFGIFPAAKLLDQGQDPAVVREAKRQENEKLKHTFRAVGEEWAMGDHEARKGKQGQGDDQAGTLESWSAQSRNR</sequence>
<evidence type="ECO:0000313" key="5">
    <source>
        <dbReference type="EMBL" id="ARP99608.1"/>
    </source>
</evidence>
<gene>
    <name evidence="5" type="ORF">CAK95_11315</name>
</gene>
<evidence type="ECO:0000313" key="6">
    <source>
        <dbReference type="Proteomes" id="UP000194137"/>
    </source>
</evidence>
<keyword evidence="6" id="KW-1185">Reference proteome</keyword>
<reference evidence="5 6" key="1">
    <citation type="submission" date="2017-05" db="EMBL/GenBank/DDBJ databases">
        <title>Full genome sequence of Pseudorhodoplanes sinuspersici.</title>
        <authorList>
            <person name="Dastgheib S.M.M."/>
            <person name="Shavandi M."/>
            <person name="Tirandaz H."/>
        </authorList>
    </citation>
    <scope>NUCLEOTIDE SEQUENCE [LARGE SCALE GENOMIC DNA]</scope>
    <source>
        <strain evidence="5 6">RIPI110</strain>
    </source>
</reference>
<dbReference type="AlphaFoldDB" id="A0A1W6ZQB8"/>
<dbReference type="PANTHER" id="PTHR30629:SF2">
    <property type="entry name" value="PROPHAGE INTEGRASE INTS-RELATED"/>
    <property type="match status" value="1"/>
</dbReference>
<dbReference type="Gene3D" id="3.30.160.390">
    <property type="entry name" value="Integrase, DNA-binding domain"/>
    <property type="match status" value="1"/>
</dbReference>
<dbReference type="EMBL" id="CP021112">
    <property type="protein sequence ID" value="ARP99608.1"/>
    <property type="molecule type" value="Genomic_DNA"/>
</dbReference>
<dbReference type="GO" id="GO:0015074">
    <property type="term" value="P:DNA integration"/>
    <property type="evidence" value="ECO:0007669"/>
    <property type="project" value="UniProtKB-KW"/>
</dbReference>
<keyword evidence="2" id="KW-0229">DNA integration</keyword>
<dbReference type="OrthoDB" id="9795573at2"/>
<dbReference type="InterPro" id="IPR038488">
    <property type="entry name" value="Integrase_DNA-bd_sf"/>
</dbReference>
<feature type="domain" description="Integrase DNA-binding" evidence="4">
    <location>
        <begin position="4"/>
        <end position="62"/>
    </location>
</feature>
<protein>
    <recommendedName>
        <fullName evidence="4">Integrase DNA-binding domain-containing protein</fullName>
    </recommendedName>
</protein>
<dbReference type="RefSeq" id="WP_086088017.1">
    <property type="nucleotide sequence ID" value="NZ_CP021112.1"/>
</dbReference>
<dbReference type="STRING" id="1235591.CAK95_11315"/>
<name>A0A1W6ZQB8_9HYPH</name>
<comment type="similarity">
    <text evidence="1">Belongs to the 'phage' integrase family.</text>
</comment>
<dbReference type="KEGG" id="psin:CAK95_11315"/>
<proteinExistence type="inferred from homology"/>
<dbReference type="Proteomes" id="UP000194137">
    <property type="component" value="Chromosome"/>
</dbReference>
<evidence type="ECO:0000256" key="2">
    <source>
        <dbReference type="ARBA" id="ARBA00022908"/>
    </source>
</evidence>
<dbReference type="PANTHER" id="PTHR30629">
    <property type="entry name" value="PROPHAGE INTEGRASE"/>
    <property type="match status" value="1"/>
</dbReference>
<organism evidence="5 6">
    <name type="scientific">Pseudorhodoplanes sinuspersici</name>
    <dbReference type="NCBI Taxonomy" id="1235591"/>
    <lineage>
        <taxon>Bacteria</taxon>
        <taxon>Pseudomonadati</taxon>
        <taxon>Pseudomonadota</taxon>
        <taxon>Alphaproteobacteria</taxon>
        <taxon>Hyphomicrobiales</taxon>
        <taxon>Pseudorhodoplanes</taxon>
    </lineage>
</organism>
<evidence type="ECO:0000259" key="4">
    <source>
        <dbReference type="Pfam" id="PF13356"/>
    </source>
</evidence>
<feature type="compositionally biased region" description="Polar residues" evidence="3">
    <location>
        <begin position="115"/>
        <end position="126"/>
    </location>
</feature>
<evidence type="ECO:0000256" key="3">
    <source>
        <dbReference type="SAM" id="MobiDB-lite"/>
    </source>
</evidence>
<dbReference type="Pfam" id="PF13356">
    <property type="entry name" value="Arm-DNA-bind_3"/>
    <property type="match status" value="1"/>
</dbReference>
<evidence type="ECO:0000256" key="1">
    <source>
        <dbReference type="ARBA" id="ARBA00008857"/>
    </source>
</evidence>